<dbReference type="KEGG" id="vg:40077634"/>
<dbReference type="Proteomes" id="UP000226440">
    <property type="component" value="Genome"/>
</dbReference>
<sequence length="105" mass="12211">MSITATIKNLIAEHDIYETKTRDKYGRGMVEYTMTDRKTNTRSHVVLVSLPKMYTEKYGDVALVNNHSKRHYEETSHWHFPNRNDAKLFAINELVASQQKKLAAL</sequence>
<reference evidence="1 2" key="1">
    <citation type="submission" date="2015-11" db="EMBL/GenBank/DDBJ databases">
        <authorList>
            <person name="Lee I.Y."/>
            <person name="Guerrero C.A."/>
            <person name="Bowman C.A."/>
            <person name="Russell D.A."/>
            <person name="Pope W.H."/>
            <person name="Jacobs-Sera D."/>
            <person name="Hendrix R.W."/>
            <person name="Hatfull G.F."/>
        </authorList>
    </citation>
    <scope>NUCLEOTIDE SEQUENCE [LARGE SCALE GENOMIC DNA]</scope>
</reference>
<organism evidence="1 2">
    <name type="scientific">Arthrobacter phage Sonny</name>
    <dbReference type="NCBI Taxonomy" id="1772315"/>
    <lineage>
        <taxon>Viruses</taxon>
        <taxon>Duplodnaviria</taxon>
        <taxon>Heunggongvirae</taxon>
        <taxon>Uroviricota</taxon>
        <taxon>Caudoviricetes</taxon>
        <taxon>Berryhillviridae</taxon>
        <taxon>Marthavirus</taxon>
        <taxon>Marthavirus shade</taxon>
    </lineage>
</organism>
<protein>
    <submittedName>
        <fullName evidence="1">Uncharacterized protein</fullName>
    </submittedName>
</protein>
<dbReference type="EMBL" id="KU160665">
    <property type="protein sequence ID" value="ALY10345.1"/>
    <property type="molecule type" value="Genomic_DNA"/>
</dbReference>
<accession>A0A0U3TMQ3</accession>
<name>A0A0U3TMQ3_9CAUD</name>
<evidence type="ECO:0000313" key="1">
    <source>
        <dbReference type="EMBL" id="ALY10345.1"/>
    </source>
</evidence>
<proteinExistence type="predicted"/>
<gene>
    <name evidence="1" type="primary">77</name>
    <name evidence="1" type="ORF">SONNY_77</name>
</gene>
<evidence type="ECO:0000313" key="2">
    <source>
        <dbReference type="Proteomes" id="UP000226440"/>
    </source>
</evidence>
<dbReference type="GeneID" id="40077634"/>
<dbReference type="RefSeq" id="YP_009601787.1">
    <property type="nucleotide sequence ID" value="NC_041933.1"/>
</dbReference>